<feature type="transmembrane region" description="Helical" evidence="2">
    <location>
        <begin position="445"/>
        <end position="464"/>
    </location>
</feature>
<dbReference type="RefSeq" id="XP_067759951.1">
    <property type="nucleotide sequence ID" value="XM_067903519.1"/>
</dbReference>
<evidence type="ECO:0000256" key="1">
    <source>
        <dbReference type="SAM" id="MobiDB-lite"/>
    </source>
</evidence>
<dbReference type="GeneID" id="94293596"/>
<keyword evidence="2" id="KW-0472">Membrane</keyword>
<evidence type="ECO:0000256" key="2">
    <source>
        <dbReference type="SAM" id="Phobius"/>
    </source>
</evidence>
<accession>A0A837A9B8</accession>
<dbReference type="AlphaFoldDB" id="A0A837A9B8"/>
<name>A0A837A9B8_9TRYP</name>
<dbReference type="Proteomes" id="UP000674318">
    <property type="component" value="Chromosome 2"/>
</dbReference>
<keyword evidence="2" id="KW-0812">Transmembrane</keyword>
<organism evidence="3 4">
    <name type="scientific">Porcisia hertigi</name>
    <dbReference type="NCBI Taxonomy" id="2761500"/>
    <lineage>
        <taxon>Eukaryota</taxon>
        <taxon>Discoba</taxon>
        <taxon>Euglenozoa</taxon>
        <taxon>Kinetoplastea</taxon>
        <taxon>Metakinetoplastina</taxon>
        <taxon>Trypanosomatida</taxon>
        <taxon>Trypanosomatidae</taxon>
        <taxon>Leishmaniinae</taxon>
        <taxon>Porcisia</taxon>
    </lineage>
</organism>
<dbReference type="EMBL" id="JAFJZO010000002">
    <property type="protein sequence ID" value="KAG5512118.1"/>
    <property type="molecule type" value="Genomic_DNA"/>
</dbReference>
<feature type="region of interest" description="Disordered" evidence="1">
    <location>
        <begin position="73"/>
        <end position="98"/>
    </location>
</feature>
<reference evidence="3 4" key="1">
    <citation type="submission" date="2021-02" db="EMBL/GenBank/DDBJ databases">
        <title>Porcisia hertigi Genome sequencing and assembly.</title>
        <authorList>
            <person name="Almutairi H."/>
            <person name="Gatherer D."/>
        </authorList>
    </citation>
    <scope>NUCLEOTIDE SEQUENCE [LARGE SCALE GENOMIC DNA]</scope>
    <source>
        <strain evidence="3 4">C119</strain>
    </source>
</reference>
<keyword evidence="2" id="KW-1133">Transmembrane helix</keyword>
<comment type="caution">
    <text evidence="3">The sequence shown here is derived from an EMBL/GenBank/DDBJ whole genome shotgun (WGS) entry which is preliminary data.</text>
</comment>
<proteinExistence type="predicted"/>
<dbReference type="KEGG" id="phet:94293596"/>
<keyword evidence="4" id="KW-1185">Reference proteome</keyword>
<sequence length="486" mass="52827">MSAFSSKATQVLCTYTTVFESSASRYYAVAPTKPYEKMFVDALTADITSMIAEGSDWGECCASKAPEFRVREAQRRKKRAAASPPPGTGGAVPTTSSSPLRPCVCLESITITDVIKYFNTRVELLGVTFQVKLSVWESVATVPAAPAGVMDGAGRLAQNSVLERDAAVASSGALHSSVAHRCRRHLFDTYEPASHPVPLEPSRAHNCTLVQQNGLRPELFDEQSPNAERRPPTRGLADGAGELGSTSSPGVVTLSYDHQQHQQQQQPQAMTPFVWSLPSNEAFPKFRQNLLWALTRRDYLSAYRRDVHVFAHVTLVDLQRMLLMEPPRSSQSASTAHARTASQALDPTGAALGTSNTPTVGAPHNHSRRTAWALAASVRDDRDYCSILVTSKASTILPPGSSVTQPSVTIPDGEASYPIALVHVVQDAYGNPAAKWSDKISSPGFVGAVVMAIIFLGAALKYVYQVWRLREKERAAERKLQQCYSR</sequence>
<dbReference type="OrthoDB" id="266754at2759"/>
<evidence type="ECO:0000313" key="4">
    <source>
        <dbReference type="Proteomes" id="UP000674318"/>
    </source>
</evidence>
<evidence type="ECO:0000313" key="3">
    <source>
        <dbReference type="EMBL" id="KAG5512118.1"/>
    </source>
</evidence>
<gene>
    <name evidence="3" type="ORF">JKF63_07583</name>
</gene>
<protein>
    <submittedName>
        <fullName evidence="3">Uncharacterized protein</fullName>
    </submittedName>
</protein>
<feature type="region of interest" description="Disordered" evidence="1">
    <location>
        <begin position="217"/>
        <end position="250"/>
    </location>
</feature>